<sequence>MNEEIFISGIYNYCDRWCEKCFYTNRCLLFNQEIDMEIKQILRDDDKNNPNIMDEDMKNSLQSAFKNINKFMDEEDEQYEEFEMDDFEFDDDNDETEFEKEFFKEKISDEERPSTFLKNADNPLILLSENLFNDLYKYYELLKSKFPAEIEIKNPKDTLQQNLDLLGWYIPLLNVKIRISYWYKHKLSKSKDPEFAETDEEMLNVNSRIAFISIEKCIAALNFLYQLKPELQSETKALLNNILQIRNIFIEEFPNAQTYRRPYFD</sequence>
<accession>A0A832DN34</accession>
<gene>
    <name evidence="1" type="ORF">ENS56_05200</name>
</gene>
<name>A0A832DN34_9BACT</name>
<evidence type="ECO:0000313" key="1">
    <source>
        <dbReference type="EMBL" id="HGT47407.1"/>
    </source>
</evidence>
<dbReference type="AlphaFoldDB" id="A0A832DN34"/>
<comment type="caution">
    <text evidence="1">The sequence shown here is derived from an EMBL/GenBank/DDBJ whole genome shotgun (WGS) entry which is preliminary data.</text>
</comment>
<protein>
    <submittedName>
        <fullName evidence="1">Uncharacterized protein</fullName>
    </submittedName>
</protein>
<organism evidence="1">
    <name type="scientific">Ignavibacterium album</name>
    <dbReference type="NCBI Taxonomy" id="591197"/>
    <lineage>
        <taxon>Bacteria</taxon>
        <taxon>Pseudomonadati</taxon>
        <taxon>Ignavibacteriota</taxon>
        <taxon>Ignavibacteria</taxon>
        <taxon>Ignavibacteriales</taxon>
        <taxon>Ignavibacteriaceae</taxon>
        <taxon>Ignavibacterium</taxon>
    </lineage>
</organism>
<proteinExistence type="predicted"/>
<dbReference type="EMBL" id="DSVI01000006">
    <property type="protein sequence ID" value="HGT47407.1"/>
    <property type="molecule type" value="Genomic_DNA"/>
</dbReference>
<reference evidence="1" key="1">
    <citation type="journal article" date="2020" name="mSystems">
        <title>Genome- and Community-Level Interaction Insights into Carbon Utilization and Element Cycling Functions of Hydrothermarchaeota in Hydrothermal Sediment.</title>
        <authorList>
            <person name="Zhou Z."/>
            <person name="Liu Y."/>
            <person name="Xu W."/>
            <person name="Pan J."/>
            <person name="Luo Z.H."/>
            <person name="Li M."/>
        </authorList>
    </citation>
    <scope>NUCLEOTIDE SEQUENCE [LARGE SCALE GENOMIC DNA]</scope>
    <source>
        <strain evidence="1">SpSt-500</strain>
    </source>
</reference>